<gene>
    <name evidence="1" type="ORF">FZC76_04695</name>
</gene>
<evidence type="ECO:0000313" key="1">
    <source>
        <dbReference type="EMBL" id="TYS69537.1"/>
    </source>
</evidence>
<organism evidence="1 2">
    <name type="scientific">Sutcliffiella horikoshii</name>
    <dbReference type="NCBI Taxonomy" id="79883"/>
    <lineage>
        <taxon>Bacteria</taxon>
        <taxon>Bacillati</taxon>
        <taxon>Bacillota</taxon>
        <taxon>Bacilli</taxon>
        <taxon>Bacillales</taxon>
        <taxon>Bacillaceae</taxon>
        <taxon>Sutcliffiella</taxon>
    </lineage>
</organism>
<dbReference type="AlphaFoldDB" id="A0A5D4T1I9"/>
<evidence type="ECO:0000313" key="2">
    <source>
        <dbReference type="Proteomes" id="UP000322524"/>
    </source>
</evidence>
<proteinExistence type="predicted"/>
<name>A0A5D4T1I9_9BACI</name>
<dbReference type="Proteomes" id="UP000322524">
    <property type="component" value="Unassembled WGS sequence"/>
</dbReference>
<accession>A0A5D4T1I9</accession>
<dbReference type="EMBL" id="VTEV01000002">
    <property type="protein sequence ID" value="TYS69537.1"/>
    <property type="molecule type" value="Genomic_DNA"/>
</dbReference>
<comment type="caution">
    <text evidence="1">The sequence shown here is derived from an EMBL/GenBank/DDBJ whole genome shotgun (WGS) entry which is preliminary data.</text>
</comment>
<protein>
    <submittedName>
        <fullName evidence="1">Uncharacterized protein</fullName>
    </submittedName>
</protein>
<sequence>MIVATIDIVDVIITVVMLLNNPFQFRIPENPNTPNINVIKAGNKTKIKGCIPAIKLSPLQEKEDIKNNIIQINEKKNDHKLIFSFTLRYPFKDILIELLILLNCLTMPNTVNATIS</sequence>
<reference evidence="1 2" key="1">
    <citation type="submission" date="2019-08" db="EMBL/GenBank/DDBJ databases">
        <title>Bacillus genomes from the desert of Cuatro Cienegas, Coahuila.</title>
        <authorList>
            <person name="Olmedo-Alvarez G."/>
        </authorList>
    </citation>
    <scope>NUCLEOTIDE SEQUENCE [LARGE SCALE GENOMIC DNA]</scope>
    <source>
        <strain evidence="1 2">CH28_1T</strain>
    </source>
</reference>
<dbReference type="RefSeq" id="WP_148987115.1">
    <property type="nucleotide sequence ID" value="NZ_VTEV01000002.1"/>
</dbReference>